<feature type="domain" description="EamA" evidence="2">
    <location>
        <begin position="152"/>
        <end position="296"/>
    </location>
</feature>
<protein>
    <recommendedName>
        <fullName evidence="2">EamA domain-containing protein</fullName>
    </recommendedName>
</protein>
<dbReference type="Pfam" id="PF00892">
    <property type="entry name" value="EamA"/>
    <property type="match status" value="2"/>
</dbReference>
<dbReference type="InterPro" id="IPR037185">
    <property type="entry name" value="EmrE-like"/>
</dbReference>
<reference evidence="3 4" key="1">
    <citation type="journal article" date="2015" name="Nature">
        <title>rRNA introns, odd ribosomes, and small enigmatic genomes across a large radiation of phyla.</title>
        <authorList>
            <person name="Brown C.T."/>
            <person name="Hug L.A."/>
            <person name="Thomas B.C."/>
            <person name="Sharon I."/>
            <person name="Castelle C.J."/>
            <person name="Singh A."/>
            <person name="Wilkins M.J."/>
            <person name="Williams K.H."/>
            <person name="Banfield J.F."/>
        </authorList>
    </citation>
    <scope>NUCLEOTIDE SEQUENCE [LARGE SCALE GENOMIC DNA]</scope>
</reference>
<dbReference type="GO" id="GO:0016020">
    <property type="term" value="C:membrane"/>
    <property type="evidence" value="ECO:0007669"/>
    <property type="project" value="InterPro"/>
</dbReference>
<evidence type="ECO:0000259" key="2">
    <source>
        <dbReference type="Pfam" id="PF00892"/>
    </source>
</evidence>
<evidence type="ECO:0000313" key="3">
    <source>
        <dbReference type="EMBL" id="KKR33822.1"/>
    </source>
</evidence>
<dbReference type="Proteomes" id="UP000034539">
    <property type="component" value="Unassembled WGS sequence"/>
</dbReference>
<keyword evidence="1" id="KW-0472">Membrane</keyword>
<evidence type="ECO:0000313" key="4">
    <source>
        <dbReference type="Proteomes" id="UP000034539"/>
    </source>
</evidence>
<name>A0A0G0T7J8_9BACT</name>
<dbReference type="PANTHER" id="PTHR22911:SF137">
    <property type="entry name" value="SOLUTE CARRIER FAMILY 35 MEMBER G2-RELATED"/>
    <property type="match status" value="1"/>
</dbReference>
<feature type="transmembrane region" description="Helical" evidence="1">
    <location>
        <begin position="222"/>
        <end position="246"/>
    </location>
</feature>
<feature type="transmembrane region" description="Helical" evidence="1">
    <location>
        <begin position="186"/>
        <end position="210"/>
    </location>
</feature>
<keyword evidence="1" id="KW-0812">Transmembrane</keyword>
<keyword evidence="1" id="KW-1133">Transmembrane helix</keyword>
<feature type="transmembrane region" description="Helical" evidence="1">
    <location>
        <begin position="38"/>
        <end position="56"/>
    </location>
</feature>
<dbReference type="AlphaFoldDB" id="A0A0G0T7J8"/>
<feature type="transmembrane region" description="Helical" evidence="1">
    <location>
        <begin position="156"/>
        <end position="174"/>
    </location>
</feature>
<sequence>MKYLNHFLVLTAALSYSSLSIIYVLLNQQKIDAFNLVFYRFFFTIAITLIIAFFFFRKTLKLKRKEFYYLLVNAALLTLGIISYALSVYMGTPIAKAIILTYSYPLTIVLVSYILLREFPRPKQLLAITLSFISVLILFEFWKIKSLWEIRTGDLLAILNSLVYGSDIVWVTKMRRDTNINPITAVIYNFIIGTFLLFFVAFLLTFFGLRVFIPAVKTNFSILVWILLVVLGLTGTVIPQLSVYFASKKLKPHVTSVLLLTEPVWVIIFGWLIFGQSLSIWGIIGAIGIIFSVLLV</sequence>
<dbReference type="EMBL" id="LBXN01000011">
    <property type="protein sequence ID" value="KKR33822.1"/>
    <property type="molecule type" value="Genomic_DNA"/>
</dbReference>
<proteinExistence type="predicted"/>
<comment type="caution">
    <text evidence="3">The sequence shown here is derived from an EMBL/GenBank/DDBJ whole genome shotgun (WGS) entry which is preliminary data.</text>
</comment>
<evidence type="ECO:0000256" key="1">
    <source>
        <dbReference type="SAM" id="Phobius"/>
    </source>
</evidence>
<dbReference type="PANTHER" id="PTHR22911">
    <property type="entry name" value="ACYL-MALONYL CONDENSING ENZYME-RELATED"/>
    <property type="match status" value="1"/>
</dbReference>
<feature type="transmembrane region" description="Helical" evidence="1">
    <location>
        <begin position="68"/>
        <end position="91"/>
    </location>
</feature>
<accession>A0A0G0T7J8</accession>
<gene>
    <name evidence="3" type="ORF">UT63_C0011G0004</name>
</gene>
<feature type="transmembrane region" description="Helical" evidence="1">
    <location>
        <begin position="7"/>
        <end position="26"/>
    </location>
</feature>
<feature type="domain" description="EamA" evidence="2">
    <location>
        <begin position="7"/>
        <end position="139"/>
    </location>
</feature>
<feature type="transmembrane region" description="Helical" evidence="1">
    <location>
        <begin position="125"/>
        <end position="144"/>
    </location>
</feature>
<feature type="transmembrane region" description="Helical" evidence="1">
    <location>
        <begin position="253"/>
        <end position="272"/>
    </location>
</feature>
<dbReference type="InterPro" id="IPR000620">
    <property type="entry name" value="EamA_dom"/>
</dbReference>
<feature type="transmembrane region" description="Helical" evidence="1">
    <location>
        <begin position="97"/>
        <end position="116"/>
    </location>
</feature>
<dbReference type="SUPFAM" id="SSF103481">
    <property type="entry name" value="Multidrug resistance efflux transporter EmrE"/>
    <property type="match status" value="2"/>
</dbReference>
<organism evidence="3 4">
    <name type="scientific">Candidatus Gottesmanbacteria bacterium GW2011_GWC2_39_8</name>
    <dbReference type="NCBI Taxonomy" id="1618450"/>
    <lineage>
        <taxon>Bacteria</taxon>
        <taxon>Candidatus Gottesmaniibacteriota</taxon>
    </lineage>
</organism>
<feature type="transmembrane region" description="Helical" evidence="1">
    <location>
        <begin position="278"/>
        <end position="295"/>
    </location>
</feature>